<dbReference type="Proteomes" id="UP000249799">
    <property type="component" value="Chromosome"/>
</dbReference>
<keyword evidence="2" id="KW-1185">Reference proteome</keyword>
<name>A0A2Z4FRC4_9DELT</name>
<evidence type="ECO:0000313" key="1">
    <source>
        <dbReference type="EMBL" id="AWV91196.1"/>
    </source>
</evidence>
<dbReference type="AlphaFoldDB" id="A0A2Z4FRC4"/>
<evidence type="ECO:0008006" key="3">
    <source>
        <dbReference type="Google" id="ProtNLM"/>
    </source>
</evidence>
<gene>
    <name evidence="1" type="ORF">DN745_18435</name>
</gene>
<protein>
    <recommendedName>
        <fullName evidence="3">EF-hand domain-containing protein</fullName>
    </recommendedName>
</protein>
<organism evidence="1 2">
    <name type="scientific">Bradymonas sediminis</name>
    <dbReference type="NCBI Taxonomy" id="1548548"/>
    <lineage>
        <taxon>Bacteria</taxon>
        <taxon>Deltaproteobacteria</taxon>
        <taxon>Bradymonadales</taxon>
        <taxon>Bradymonadaceae</taxon>
        <taxon>Bradymonas</taxon>
    </lineage>
</organism>
<dbReference type="OrthoDB" id="9791995at2"/>
<proteinExistence type="predicted"/>
<reference evidence="1 2" key="1">
    <citation type="submission" date="2018-06" db="EMBL/GenBank/DDBJ databases">
        <title>Lujinxingia sediminis gen. nov. sp. nov., a new facultative anaerobic member of the class Deltaproteobacteria, and proposal of Lujinxingaceae fam. nov.</title>
        <authorList>
            <person name="Guo L.-Y."/>
            <person name="Li C.-M."/>
            <person name="Wang S."/>
            <person name="Du Z.-J."/>
        </authorList>
    </citation>
    <scope>NUCLEOTIDE SEQUENCE [LARGE SCALE GENOMIC DNA]</scope>
    <source>
        <strain evidence="1 2">FA350</strain>
    </source>
</reference>
<accession>A0A2Z4FRC4</accession>
<sequence length="199" mass="22610">MLVIGLGLGAGWVGSGCASSDDTVKKQKVDSLENFEAAHFSTSKEGEFIVERYSLDGNKEPDLIKYFEEYPDPENPKLTLRRLRKKEVDVDANGTIDIVRLYDKDGVPTKEKMDRNLSGQIDTISYFDHGHLVRKEALNEDGTRVVETRYYTDGVIERIERDNSGDGKVDYWEYYEVGTLDRVGTDINADGRADSWTRR</sequence>
<dbReference type="Gene3D" id="3.90.930.1">
    <property type="match status" value="1"/>
</dbReference>
<evidence type="ECO:0000313" key="2">
    <source>
        <dbReference type="Proteomes" id="UP000249799"/>
    </source>
</evidence>
<dbReference type="EMBL" id="CP030032">
    <property type="protein sequence ID" value="AWV91196.1"/>
    <property type="molecule type" value="Genomic_DNA"/>
</dbReference>
<dbReference type="KEGG" id="bsed:DN745_18435"/>